<proteinExistence type="inferred from homology"/>
<dbReference type="STRING" id="1654360.EA58_06095"/>
<dbReference type="InterPro" id="IPR050817">
    <property type="entry name" value="DjlA_DnaK_co-chaperone"/>
</dbReference>
<evidence type="ECO:0000256" key="6">
    <source>
        <dbReference type="ARBA" id="ARBA00023186"/>
    </source>
</evidence>
<evidence type="ECO:0000313" key="11">
    <source>
        <dbReference type="Proteomes" id="UP000027192"/>
    </source>
</evidence>
<feature type="topological domain" description="Periplasmic" evidence="7">
    <location>
        <begin position="1"/>
        <end position="6"/>
    </location>
</feature>
<gene>
    <name evidence="7" type="primary">djlA</name>
    <name evidence="10" type="ORF">EA58_06095</name>
</gene>
<organism evidence="10 11">
    <name type="scientific">Photobacterium galatheae</name>
    <dbReference type="NCBI Taxonomy" id="1654360"/>
    <lineage>
        <taxon>Bacteria</taxon>
        <taxon>Pseudomonadati</taxon>
        <taxon>Pseudomonadota</taxon>
        <taxon>Gammaproteobacteria</taxon>
        <taxon>Vibrionales</taxon>
        <taxon>Vibrionaceae</taxon>
        <taxon>Photobacterium</taxon>
    </lineage>
</organism>
<keyword evidence="4 7" id="KW-1133">Transmembrane helix</keyword>
<evidence type="ECO:0000256" key="3">
    <source>
        <dbReference type="ARBA" id="ARBA00022692"/>
    </source>
</evidence>
<keyword evidence="1 7" id="KW-1003">Cell membrane</keyword>
<dbReference type="Gene3D" id="1.10.3680.10">
    <property type="entry name" value="TerB-like"/>
    <property type="match status" value="1"/>
</dbReference>
<evidence type="ECO:0000256" key="4">
    <source>
        <dbReference type="ARBA" id="ARBA00022989"/>
    </source>
</evidence>
<dbReference type="OrthoDB" id="9782583at2"/>
<evidence type="ECO:0000256" key="2">
    <source>
        <dbReference type="ARBA" id="ARBA00022519"/>
    </source>
</evidence>
<dbReference type="Pfam" id="PF05099">
    <property type="entry name" value="TerB"/>
    <property type="match status" value="1"/>
</dbReference>
<dbReference type="PROSITE" id="PS50076">
    <property type="entry name" value="DNAJ_2"/>
    <property type="match status" value="1"/>
</dbReference>
<dbReference type="PRINTS" id="PR00625">
    <property type="entry name" value="JDOMAIN"/>
</dbReference>
<comment type="subunit">
    <text evidence="7">Homodimer.</text>
</comment>
<evidence type="ECO:0000256" key="7">
    <source>
        <dbReference type="HAMAP-Rule" id="MF_01153"/>
    </source>
</evidence>
<evidence type="ECO:0000256" key="5">
    <source>
        <dbReference type="ARBA" id="ARBA00023136"/>
    </source>
</evidence>
<keyword evidence="3 7" id="KW-0812">Transmembrane</keyword>
<dbReference type="Proteomes" id="UP000027192">
    <property type="component" value="Unassembled WGS sequence"/>
</dbReference>
<dbReference type="CDD" id="cd06257">
    <property type="entry name" value="DnaJ"/>
    <property type="match status" value="1"/>
</dbReference>
<dbReference type="SUPFAM" id="SSF158682">
    <property type="entry name" value="TerB-like"/>
    <property type="match status" value="1"/>
</dbReference>
<feature type="domain" description="J" evidence="9">
    <location>
        <begin position="218"/>
        <end position="284"/>
    </location>
</feature>
<feature type="topological domain" description="Cytoplasmic" evidence="7">
    <location>
        <begin position="31"/>
        <end position="284"/>
    </location>
</feature>
<dbReference type="CDD" id="cd07316">
    <property type="entry name" value="terB_like_DjlA"/>
    <property type="match status" value="1"/>
</dbReference>
<accession>A0A066RPW5</accession>
<evidence type="ECO:0000313" key="10">
    <source>
        <dbReference type="EMBL" id="KDM92510.1"/>
    </source>
</evidence>
<dbReference type="PANTHER" id="PTHR24074">
    <property type="entry name" value="CO-CHAPERONE PROTEIN DJLA"/>
    <property type="match status" value="1"/>
</dbReference>
<keyword evidence="6 7" id="KW-0143">Chaperone</keyword>
<dbReference type="InterPro" id="IPR023749">
    <property type="entry name" value="DjlA"/>
</dbReference>
<keyword evidence="5 7" id="KW-0472">Membrane</keyword>
<feature type="transmembrane region" description="Helical" evidence="8">
    <location>
        <begin position="7"/>
        <end position="28"/>
    </location>
</feature>
<keyword evidence="2 7" id="KW-0997">Cell inner membrane</keyword>
<evidence type="ECO:0000256" key="8">
    <source>
        <dbReference type="SAM" id="Phobius"/>
    </source>
</evidence>
<keyword evidence="11" id="KW-1185">Reference proteome</keyword>
<dbReference type="NCBIfam" id="NF006948">
    <property type="entry name" value="PRK09430.1"/>
    <property type="match status" value="1"/>
</dbReference>
<dbReference type="SUPFAM" id="SSF46565">
    <property type="entry name" value="Chaperone J-domain"/>
    <property type="match status" value="1"/>
</dbReference>
<dbReference type="GO" id="GO:0051087">
    <property type="term" value="F:protein-folding chaperone binding"/>
    <property type="evidence" value="ECO:0007669"/>
    <property type="project" value="InterPro"/>
</dbReference>
<comment type="domain">
    <text evidence="7">The transmembrane domain is a dimerization domain.</text>
</comment>
<comment type="function">
    <text evidence="7">Regulatory DnaK co-chaperone. Direct interaction between DnaK and DjlA is needed for the induction of the wcaABCDE operon, involved in the synthesis of a colanic acid polysaccharide capsule, possibly through activation of the RcsB/RcsC phosphotransfer signaling pathway. The colanic acid capsule may help the bacterium survive conditions outside the host.</text>
</comment>
<dbReference type="FunFam" id="1.10.287.110:FF:000011">
    <property type="entry name" value="Co-chaperone protein DjlA"/>
    <property type="match status" value="1"/>
</dbReference>
<dbReference type="InterPro" id="IPR029024">
    <property type="entry name" value="TerB-like"/>
</dbReference>
<dbReference type="EMBL" id="JMIB01000008">
    <property type="protein sequence ID" value="KDM92510.1"/>
    <property type="molecule type" value="Genomic_DNA"/>
</dbReference>
<dbReference type="Pfam" id="PF00226">
    <property type="entry name" value="DnaJ"/>
    <property type="match status" value="1"/>
</dbReference>
<dbReference type="InterPro" id="IPR001623">
    <property type="entry name" value="DnaJ_domain"/>
</dbReference>
<dbReference type="SMART" id="SM00271">
    <property type="entry name" value="DnaJ"/>
    <property type="match status" value="1"/>
</dbReference>
<protein>
    <recommendedName>
        <fullName evidence="7">Co-chaperone protein DjlA</fullName>
    </recommendedName>
</protein>
<comment type="caution">
    <text evidence="10">The sequence shown here is derived from an EMBL/GenBank/DDBJ whole genome shotgun (WGS) entry which is preliminary data.</text>
</comment>
<evidence type="ECO:0000256" key="1">
    <source>
        <dbReference type="ARBA" id="ARBA00022475"/>
    </source>
</evidence>
<dbReference type="RefSeq" id="WP_036750148.1">
    <property type="nucleotide sequence ID" value="NZ_JAGSGC010000001.1"/>
</dbReference>
<dbReference type="HAMAP" id="MF_01153">
    <property type="entry name" value="DjlA"/>
    <property type="match status" value="1"/>
</dbReference>
<dbReference type="GO" id="GO:0005886">
    <property type="term" value="C:plasma membrane"/>
    <property type="evidence" value="ECO:0007669"/>
    <property type="project" value="UniProtKB-SubCell"/>
</dbReference>
<name>A0A066RPW5_9GAMM</name>
<dbReference type="InterPro" id="IPR036869">
    <property type="entry name" value="J_dom_sf"/>
</dbReference>
<dbReference type="AlphaFoldDB" id="A0A066RPW5"/>
<comment type="subcellular location">
    <subcellularLocation>
        <location evidence="7">Cell inner membrane</location>
        <topology evidence="7">Single-pass type III membrane protein</topology>
    </subcellularLocation>
</comment>
<dbReference type="Gene3D" id="1.10.287.110">
    <property type="entry name" value="DnaJ domain"/>
    <property type="match status" value="1"/>
</dbReference>
<sequence length="284" mass="31686">MQVLGKILGAFFGFLLGGPIGLLLGIFLGHKFDQARAGVYSGGGFGRFSGGQADQQERQAEFFHAGFAVMGHVAKAKGRVTQEEIRVASAIMDRMQLHGNARRLAQEAFREGKAEDFPLQEVLARVRQSTQGRLDLLQFFLELQIQAAFADGSLHPKERQLLFVIGRGLGFSDQQLERRLHMQEAAFRFQQGGGFNRQQSQQQQGGFRQAPTRDQLADAYELLGVEKDAGAKDLKRAYRKLMNEHHPDKLAAKGLPPEMMELAKQKAQELTAAYELIKKEKGFK</sequence>
<evidence type="ECO:0000259" key="9">
    <source>
        <dbReference type="PROSITE" id="PS50076"/>
    </source>
</evidence>
<dbReference type="InterPro" id="IPR007791">
    <property type="entry name" value="DjlA_N"/>
</dbReference>
<reference evidence="10 11" key="1">
    <citation type="submission" date="2014-04" db="EMBL/GenBank/DDBJ databases">
        <title>Draft genome sequence of Photobacterium halotolerans S2753: a solonamide, ngercheumicin and holomycin producer.</title>
        <authorList>
            <person name="Machado H.R."/>
            <person name="Gram L."/>
        </authorList>
    </citation>
    <scope>NUCLEOTIDE SEQUENCE [LARGE SCALE GENOMIC DNA]</scope>
    <source>
        <strain evidence="10 11">S2753</strain>
    </source>
</reference>